<dbReference type="RefSeq" id="XP_003028214.1">
    <property type="nucleotide sequence ID" value="XM_003028168.1"/>
</dbReference>
<name>D8QGJ1_SCHCM</name>
<feature type="transmembrane region" description="Helical" evidence="1">
    <location>
        <begin position="329"/>
        <end position="348"/>
    </location>
</feature>
<evidence type="ECO:0000256" key="1">
    <source>
        <dbReference type="SAM" id="Phobius"/>
    </source>
</evidence>
<accession>D8QGJ1</accession>
<dbReference type="AlphaFoldDB" id="D8QGJ1"/>
<dbReference type="InParanoid" id="D8QGJ1"/>
<dbReference type="Proteomes" id="UP000007431">
    <property type="component" value="Unassembled WGS sequence"/>
</dbReference>
<feature type="transmembrane region" description="Helical" evidence="1">
    <location>
        <begin position="354"/>
        <end position="371"/>
    </location>
</feature>
<protein>
    <submittedName>
        <fullName evidence="2">Uncharacterized protein</fullName>
    </submittedName>
</protein>
<dbReference type="VEuPathDB" id="FungiDB:SCHCODRAFT_01160960"/>
<keyword evidence="1" id="KW-0472">Membrane</keyword>
<evidence type="ECO:0000313" key="2">
    <source>
        <dbReference type="EMBL" id="EFI93311.1"/>
    </source>
</evidence>
<reference evidence="2 3" key="1">
    <citation type="journal article" date="2010" name="Nat. Biotechnol.">
        <title>Genome sequence of the model mushroom Schizophyllum commune.</title>
        <authorList>
            <person name="Ohm R.A."/>
            <person name="de Jong J.F."/>
            <person name="Lugones L.G."/>
            <person name="Aerts A."/>
            <person name="Kothe E."/>
            <person name="Stajich J.E."/>
            <person name="de Vries R.P."/>
            <person name="Record E."/>
            <person name="Levasseur A."/>
            <person name="Baker S.E."/>
            <person name="Bartholomew K.A."/>
            <person name="Coutinho P.M."/>
            <person name="Erdmann S."/>
            <person name="Fowler T.J."/>
            <person name="Gathman A.C."/>
            <person name="Lombard V."/>
            <person name="Henrissat B."/>
            <person name="Knabe N."/>
            <person name="Kuees U."/>
            <person name="Lilly W.W."/>
            <person name="Lindquist E."/>
            <person name="Lucas S."/>
            <person name="Magnuson J.K."/>
            <person name="Piumi F."/>
            <person name="Raudaskoski M."/>
            <person name="Salamov A."/>
            <person name="Schmutz J."/>
            <person name="Schwarze F.W.M.R."/>
            <person name="vanKuyk P.A."/>
            <person name="Horton J.S."/>
            <person name="Grigoriev I.V."/>
            <person name="Woesten H.A.B."/>
        </authorList>
    </citation>
    <scope>NUCLEOTIDE SEQUENCE [LARGE SCALE GENOMIC DNA]</scope>
    <source>
        <strain evidence="3">H4-8 / FGSC 9210</strain>
    </source>
</reference>
<dbReference type="EMBL" id="GL377311">
    <property type="protein sequence ID" value="EFI93311.1"/>
    <property type="molecule type" value="Genomic_DNA"/>
</dbReference>
<dbReference type="GeneID" id="9590149"/>
<sequence length="483" mass="51986">MIYRYIDSAASPEPGFTRSCRGLNERGTVFHMLMASTRTIDLSVSPTEADAEGDVVTVVCYSFSPVGFIRDLTKTSESSLAAASAAPFSSREHITCLYSRPPPPLAAIEDPRESPPGAMGIRASKAIARAPSPPPGEDDYDPPAEDLEYVARNLPVLRALIVEGLREIAGLFPPGGSSPRSRVMGREFSRVLAELLKGLHAVEVCVRLIAEKASTFSFDNGWSGHGQSGAPAASDSADASDTGSASNALASEVPFFDLGTHHSFNTEPGEGVSSTAINEDFSPAEESPFALLRNLLKELHANFVKAACIWRDVDVTFFVLFSIAFRSSLCYVVAWVYAIIIVAALHIVWAKSAFFAEGVYVSGLLFIGAGLRQLYCWTRKRADGARNPQKEVAARVCMLQPQVLLVLSFYEGLHDEMGNAIDAVGLGDLSTETKEKLKRILGILSEHRNRDPDADVEEACRKVLDRIAPAPHNVNAAEAGSAA</sequence>
<keyword evidence="1" id="KW-1133">Transmembrane helix</keyword>
<dbReference type="HOGENOM" id="CLU_565194_0_0_1"/>
<evidence type="ECO:0000313" key="3">
    <source>
        <dbReference type="Proteomes" id="UP000007431"/>
    </source>
</evidence>
<keyword evidence="1" id="KW-0812">Transmembrane</keyword>
<gene>
    <name evidence="2" type="ORF">SCHCODRAFT_237624</name>
</gene>
<dbReference type="KEGG" id="scm:SCHCO_01160960"/>
<proteinExistence type="predicted"/>
<organism evidence="3">
    <name type="scientific">Schizophyllum commune (strain H4-8 / FGSC 9210)</name>
    <name type="common">Split gill fungus</name>
    <dbReference type="NCBI Taxonomy" id="578458"/>
    <lineage>
        <taxon>Eukaryota</taxon>
        <taxon>Fungi</taxon>
        <taxon>Dikarya</taxon>
        <taxon>Basidiomycota</taxon>
        <taxon>Agaricomycotina</taxon>
        <taxon>Agaricomycetes</taxon>
        <taxon>Agaricomycetidae</taxon>
        <taxon>Agaricales</taxon>
        <taxon>Schizophyllaceae</taxon>
        <taxon>Schizophyllum</taxon>
    </lineage>
</organism>
<keyword evidence="3" id="KW-1185">Reference proteome</keyword>